<evidence type="ECO:0000313" key="12">
    <source>
        <dbReference type="EMBL" id="BBI01044.1"/>
    </source>
</evidence>
<dbReference type="SUPFAM" id="SSF53927">
    <property type="entry name" value="Cytidine deaminase-like"/>
    <property type="match status" value="1"/>
</dbReference>
<keyword evidence="5 10" id="KW-0658">Purine biosynthesis</keyword>
<dbReference type="FunFam" id="3.40.50.1380:FF:000001">
    <property type="entry name" value="Bifunctional purine biosynthesis protein PurH"/>
    <property type="match status" value="1"/>
</dbReference>
<sequence>MQKIYKIKNVLISVYDKSNIIEFAKKLTQNDVSLFSTGGTSKKLRMSGIKVTELSDLVNFPEIMNGRIKTLHPKIYAGILGNSNIDSKLFYGQDIIFFDMVVVNFYPFQKMLTNKNFKIEKMLEYIDIGGPSIIRAAIKNYNNIVTIVHPSDYNTILKYIDKSNITLNTRLNLAIKALTYISNYDKVILKYFKSLNENNIIKNKNFPELLHTYYVKKQQLIYGENQHQKSCLYVRHPILRGSISSSFQAQGKTLSFNNILDADTALECVKEFKEPTCVIVKHGNPCSVSTEESIFQAYQSAYEADSISAFGGVIAFNNPIDINIANMIIENRFVEVIVTLPYDSSVERVMNQKPNVKILIIKNLYSKWRELNFKYVSGGILLQESDRKTININQWKLVSTKSPNKQEMIDIIFAWKIVKFVKSNAIIYVKNCKTIAIGAGQMSRIDATILANIKAKNRNQDVNGAILASDAFLPFSDNVHEAAKLGISCIIQPGGSIRDQEVIDTANKYNIAMIFTTIRHFRH</sequence>
<organism evidence="12 13">
    <name type="scientific">Buchnera aphidicola</name>
    <name type="common">Nipponaphis monzeni</name>
    <dbReference type="NCBI Taxonomy" id="2495405"/>
    <lineage>
        <taxon>Bacteria</taxon>
        <taxon>Pseudomonadati</taxon>
        <taxon>Pseudomonadota</taxon>
        <taxon>Gammaproteobacteria</taxon>
        <taxon>Enterobacterales</taxon>
        <taxon>Erwiniaceae</taxon>
        <taxon>Buchnera</taxon>
    </lineage>
</organism>
<evidence type="ECO:0000313" key="13">
    <source>
        <dbReference type="Proteomes" id="UP000317544"/>
    </source>
</evidence>
<dbReference type="HAMAP" id="MF_00139">
    <property type="entry name" value="PurH"/>
    <property type="match status" value="1"/>
</dbReference>
<dbReference type="Proteomes" id="UP000317544">
    <property type="component" value="Chromosome"/>
</dbReference>
<evidence type="ECO:0000256" key="5">
    <source>
        <dbReference type="ARBA" id="ARBA00022755"/>
    </source>
</evidence>
<dbReference type="PIRSF" id="PIRSF000414">
    <property type="entry name" value="AICARFT_IMPCHas"/>
    <property type="match status" value="1"/>
</dbReference>
<comment type="pathway">
    <text evidence="2 10">Purine metabolism; IMP biosynthesis via de novo pathway; 5-formamido-1-(5-phospho-D-ribosyl)imidazole-4-carboxamide from 5-amino-1-(5-phospho-D-ribosyl)imidazole-4-carboxamide (10-formyl THF route): step 1/1.</text>
</comment>
<proteinExistence type="inferred from homology"/>
<keyword evidence="13" id="KW-1185">Reference proteome</keyword>
<dbReference type="InterPro" id="IPR016193">
    <property type="entry name" value="Cytidine_deaminase-like"/>
</dbReference>
<dbReference type="Gene3D" id="3.40.140.20">
    <property type="match status" value="2"/>
</dbReference>
<dbReference type="InterPro" id="IPR011607">
    <property type="entry name" value="MGS-like_dom"/>
</dbReference>
<dbReference type="PROSITE" id="PS51855">
    <property type="entry name" value="MGS"/>
    <property type="match status" value="1"/>
</dbReference>
<evidence type="ECO:0000256" key="7">
    <source>
        <dbReference type="ARBA" id="ARBA00023268"/>
    </source>
</evidence>
<dbReference type="FunFam" id="3.40.140.20:FF:000001">
    <property type="entry name" value="Bifunctional purine biosynthesis protein PurH"/>
    <property type="match status" value="1"/>
</dbReference>
<dbReference type="OrthoDB" id="9802065at2"/>
<dbReference type="NCBIfam" id="TIGR00355">
    <property type="entry name" value="purH"/>
    <property type="match status" value="1"/>
</dbReference>
<dbReference type="PANTHER" id="PTHR11692">
    <property type="entry name" value="BIFUNCTIONAL PURINE BIOSYNTHESIS PROTEIN PURH"/>
    <property type="match status" value="1"/>
</dbReference>
<evidence type="ECO:0000256" key="1">
    <source>
        <dbReference type="ARBA" id="ARBA00004844"/>
    </source>
</evidence>
<dbReference type="EC" id="3.5.4.10" evidence="10"/>
<dbReference type="Pfam" id="PF01808">
    <property type="entry name" value="AICARFT_IMPCHas"/>
    <property type="match status" value="1"/>
</dbReference>
<keyword evidence="7 10" id="KW-0511">Multifunctional enzyme</keyword>
<dbReference type="GO" id="GO:0006189">
    <property type="term" value="P:'de novo' IMP biosynthetic process"/>
    <property type="evidence" value="ECO:0007669"/>
    <property type="project" value="UniProtKB-UniRule"/>
</dbReference>
<dbReference type="GO" id="GO:0003937">
    <property type="term" value="F:IMP cyclohydrolase activity"/>
    <property type="evidence" value="ECO:0007669"/>
    <property type="project" value="UniProtKB-UniRule"/>
</dbReference>
<evidence type="ECO:0000256" key="8">
    <source>
        <dbReference type="ARBA" id="ARBA00050488"/>
    </source>
</evidence>
<dbReference type="CDD" id="cd01421">
    <property type="entry name" value="IMPCH"/>
    <property type="match status" value="1"/>
</dbReference>
<comment type="similarity">
    <text evidence="3 10">Belongs to the PurH family.</text>
</comment>
<dbReference type="PANTHER" id="PTHR11692:SF0">
    <property type="entry name" value="BIFUNCTIONAL PURINE BIOSYNTHESIS PROTEIN ATIC"/>
    <property type="match status" value="1"/>
</dbReference>
<keyword evidence="4 10" id="KW-0808">Transferase</keyword>
<dbReference type="GO" id="GO:0004643">
    <property type="term" value="F:phosphoribosylaminoimidazolecarboxamide formyltransferase activity"/>
    <property type="evidence" value="ECO:0007669"/>
    <property type="project" value="UniProtKB-UniRule"/>
</dbReference>
<dbReference type="NCBIfam" id="NF002049">
    <property type="entry name" value="PRK00881.1"/>
    <property type="match status" value="1"/>
</dbReference>
<evidence type="ECO:0000256" key="9">
    <source>
        <dbReference type="ARBA" id="ARBA00050687"/>
    </source>
</evidence>
<comment type="catalytic activity">
    <reaction evidence="8 10">
        <text>(6R)-10-formyltetrahydrofolate + 5-amino-1-(5-phospho-beta-D-ribosyl)imidazole-4-carboxamide = 5-formamido-1-(5-phospho-D-ribosyl)imidazole-4-carboxamide + (6S)-5,6,7,8-tetrahydrofolate</text>
        <dbReference type="Rhea" id="RHEA:22192"/>
        <dbReference type="ChEBI" id="CHEBI:57453"/>
        <dbReference type="ChEBI" id="CHEBI:58467"/>
        <dbReference type="ChEBI" id="CHEBI:58475"/>
        <dbReference type="ChEBI" id="CHEBI:195366"/>
        <dbReference type="EC" id="2.1.2.3"/>
    </reaction>
</comment>
<comment type="catalytic activity">
    <reaction evidence="9 10">
        <text>IMP + H2O = 5-formamido-1-(5-phospho-D-ribosyl)imidazole-4-carboxamide</text>
        <dbReference type="Rhea" id="RHEA:18445"/>
        <dbReference type="ChEBI" id="CHEBI:15377"/>
        <dbReference type="ChEBI" id="CHEBI:58053"/>
        <dbReference type="ChEBI" id="CHEBI:58467"/>
        <dbReference type="EC" id="3.5.4.10"/>
    </reaction>
</comment>
<name>A0A455T9P1_9GAMM</name>
<dbReference type="RefSeq" id="WP_158344488.1">
    <property type="nucleotide sequence ID" value="NZ_AP019379.1"/>
</dbReference>
<dbReference type="Gene3D" id="3.40.50.1380">
    <property type="entry name" value="Methylglyoxal synthase-like domain"/>
    <property type="match status" value="1"/>
</dbReference>
<evidence type="ECO:0000256" key="6">
    <source>
        <dbReference type="ARBA" id="ARBA00022801"/>
    </source>
</evidence>
<dbReference type="InterPro" id="IPR024051">
    <property type="entry name" value="AICAR_Tfase_dup_dom_sf"/>
</dbReference>
<dbReference type="EMBL" id="AP019379">
    <property type="protein sequence ID" value="BBI01044.1"/>
    <property type="molecule type" value="Genomic_DNA"/>
</dbReference>
<evidence type="ECO:0000256" key="2">
    <source>
        <dbReference type="ARBA" id="ARBA00004954"/>
    </source>
</evidence>
<dbReference type="InterPro" id="IPR002695">
    <property type="entry name" value="PurH-like"/>
</dbReference>
<dbReference type="SMART" id="SM00851">
    <property type="entry name" value="MGS"/>
    <property type="match status" value="1"/>
</dbReference>
<dbReference type="GO" id="GO:0005829">
    <property type="term" value="C:cytosol"/>
    <property type="evidence" value="ECO:0007669"/>
    <property type="project" value="TreeGrafter"/>
</dbReference>
<dbReference type="UniPathway" id="UPA00074">
    <property type="reaction ID" value="UER00133"/>
</dbReference>
<gene>
    <name evidence="10 12" type="primary">purH</name>
    <name evidence="12" type="ORF">BUCNMO_025</name>
</gene>
<evidence type="ECO:0000256" key="4">
    <source>
        <dbReference type="ARBA" id="ARBA00022679"/>
    </source>
</evidence>
<evidence type="ECO:0000259" key="11">
    <source>
        <dbReference type="PROSITE" id="PS51855"/>
    </source>
</evidence>
<comment type="pathway">
    <text evidence="1 10">Purine metabolism; IMP biosynthesis via de novo pathway; IMP from 5-formamido-1-(5-phospho-D-ribosyl)imidazole-4-carboxamide: step 1/1.</text>
</comment>
<dbReference type="EC" id="2.1.2.3" evidence="10"/>
<keyword evidence="6 10" id="KW-0378">Hydrolase</keyword>
<comment type="domain">
    <text evidence="10">The IMP cyclohydrolase activity resides in the N-terminal region.</text>
</comment>
<evidence type="ECO:0000256" key="3">
    <source>
        <dbReference type="ARBA" id="ARBA00007667"/>
    </source>
</evidence>
<dbReference type="SMART" id="SM00798">
    <property type="entry name" value="AICARFT_IMPCHas"/>
    <property type="match status" value="1"/>
</dbReference>
<dbReference type="AlphaFoldDB" id="A0A455T9P1"/>
<reference evidence="12 13" key="1">
    <citation type="journal article" date="2019" name="Proc. Natl. Acad. Sci. U.S.A.">
        <title>Exaggeration and cooption of innate immunity for social defense.</title>
        <authorList>
            <person name="Kutsukake M."/>
            <person name="Moriyama M."/>
            <person name="Shigenobu S."/>
            <person name="Meng X.-Y."/>
            <person name="Nikoh N."/>
            <person name="Noda C."/>
            <person name="Kobayashi S."/>
            <person name="Fukatsu T."/>
        </authorList>
    </citation>
    <scope>NUCLEOTIDE SEQUENCE [LARGE SCALE GENOMIC DNA]</scope>
    <source>
        <strain evidence="12 13">Nmo</strain>
    </source>
</reference>
<accession>A0A455T9P1</accession>
<protein>
    <recommendedName>
        <fullName evidence="10">Bifunctional purine biosynthesis protein PurH</fullName>
    </recommendedName>
    <domain>
        <recommendedName>
            <fullName evidence="10">Phosphoribosylaminoimidazolecarboxamide formyltransferase</fullName>
            <ecNumber evidence="10">2.1.2.3</ecNumber>
        </recommendedName>
        <alternativeName>
            <fullName evidence="10">AICAR transformylase</fullName>
        </alternativeName>
    </domain>
    <domain>
        <recommendedName>
            <fullName evidence="10">IMP cyclohydrolase</fullName>
            <ecNumber evidence="10">3.5.4.10</ecNumber>
        </recommendedName>
        <alternativeName>
            <fullName evidence="10">ATIC</fullName>
        </alternativeName>
        <alternativeName>
            <fullName evidence="10">IMP synthase</fullName>
        </alternativeName>
        <alternativeName>
            <fullName evidence="10">Inosinicase</fullName>
        </alternativeName>
    </domain>
</protein>
<dbReference type="SUPFAM" id="SSF52335">
    <property type="entry name" value="Methylglyoxal synthase-like"/>
    <property type="match status" value="1"/>
</dbReference>
<dbReference type="Pfam" id="PF02142">
    <property type="entry name" value="MGS"/>
    <property type="match status" value="1"/>
</dbReference>
<feature type="domain" description="MGS-like" evidence="11">
    <location>
        <begin position="2"/>
        <end position="148"/>
    </location>
</feature>
<evidence type="ECO:0000256" key="10">
    <source>
        <dbReference type="HAMAP-Rule" id="MF_00139"/>
    </source>
</evidence>
<dbReference type="InterPro" id="IPR036914">
    <property type="entry name" value="MGS-like_dom_sf"/>
</dbReference>